<reference evidence="2" key="2">
    <citation type="submission" date="2020-08" db="EMBL/GenBank/DDBJ databases">
        <title>Plant Genome Project.</title>
        <authorList>
            <person name="Zhang R.-G."/>
        </authorList>
    </citation>
    <scope>NUCLEOTIDE SEQUENCE</scope>
    <source>
        <strain evidence="2">Huo1</strain>
        <tissue evidence="2">Leaf</tissue>
    </source>
</reference>
<reference evidence="2" key="1">
    <citation type="submission" date="2018-01" db="EMBL/GenBank/DDBJ databases">
        <authorList>
            <person name="Mao J.F."/>
        </authorList>
    </citation>
    <scope>NUCLEOTIDE SEQUENCE</scope>
    <source>
        <strain evidence="2">Huo1</strain>
        <tissue evidence="2">Leaf</tissue>
    </source>
</reference>
<feature type="domain" description="APO" evidence="1">
    <location>
        <begin position="220"/>
        <end position="302"/>
    </location>
</feature>
<dbReference type="Proteomes" id="UP000298416">
    <property type="component" value="Unassembled WGS sequence"/>
</dbReference>
<dbReference type="InterPro" id="IPR023342">
    <property type="entry name" value="APO_dom"/>
</dbReference>
<comment type="caution">
    <text evidence="2">The sequence shown here is derived from an EMBL/GenBank/DDBJ whole genome shotgun (WGS) entry which is preliminary data.</text>
</comment>
<organism evidence="2">
    <name type="scientific">Salvia splendens</name>
    <name type="common">Scarlet sage</name>
    <dbReference type="NCBI Taxonomy" id="180675"/>
    <lineage>
        <taxon>Eukaryota</taxon>
        <taxon>Viridiplantae</taxon>
        <taxon>Streptophyta</taxon>
        <taxon>Embryophyta</taxon>
        <taxon>Tracheophyta</taxon>
        <taxon>Spermatophyta</taxon>
        <taxon>Magnoliopsida</taxon>
        <taxon>eudicotyledons</taxon>
        <taxon>Gunneridae</taxon>
        <taxon>Pentapetalae</taxon>
        <taxon>asterids</taxon>
        <taxon>lamiids</taxon>
        <taxon>Lamiales</taxon>
        <taxon>Lamiaceae</taxon>
        <taxon>Nepetoideae</taxon>
        <taxon>Mentheae</taxon>
        <taxon>Salviinae</taxon>
        <taxon>Salvia</taxon>
        <taxon>Salvia subgen. Calosphace</taxon>
        <taxon>core Calosphace</taxon>
    </lineage>
</organism>
<evidence type="ECO:0000259" key="1">
    <source>
        <dbReference type="PROSITE" id="PS51499"/>
    </source>
</evidence>
<protein>
    <recommendedName>
        <fullName evidence="1">APO domain-containing protein</fullName>
    </recommendedName>
</protein>
<dbReference type="AlphaFoldDB" id="A0A8X8ZM64"/>
<dbReference type="Pfam" id="PF05634">
    <property type="entry name" value="APO_RNA-bind"/>
    <property type="match status" value="2"/>
</dbReference>
<dbReference type="InterPro" id="IPR022453">
    <property type="entry name" value="Znf_MqsA-type"/>
</dbReference>
<evidence type="ECO:0000313" key="2">
    <source>
        <dbReference type="EMBL" id="KAG6410477.1"/>
    </source>
</evidence>
<dbReference type="GO" id="GO:0003723">
    <property type="term" value="F:RNA binding"/>
    <property type="evidence" value="ECO:0007669"/>
    <property type="project" value="InterPro"/>
</dbReference>
<accession>A0A8X8ZM64</accession>
<evidence type="ECO:0000313" key="3">
    <source>
        <dbReference type="Proteomes" id="UP000298416"/>
    </source>
</evidence>
<dbReference type="OrthoDB" id="1898723at2759"/>
<dbReference type="NCBIfam" id="TIGR03831">
    <property type="entry name" value="YgiT_finger"/>
    <property type="match status" value="1"/>
</dbReference>
<dbReference type="PROSITE" id="PS51499">
    <property type="entry name" value="APO"/>
    <property type="match status" value="2"/>
</dbReference>
<proteinExistence type="predicted"/>
<sequence length="321" mass="36826">MSYGNLRLWRYKALILQEIVKGLRNYSSKSRVGVNLEKLRPLIMKRIAQAKDDRLKVKPTLLEAREVLRARNALYDGVSILIRHIPVWVCKYCPEVYIGESGHLIRTCHGYRHRSNNKLHEWVKASINDVIVPVEVLHLQKIFPDVNKHHERFDHQYIPAVVELCLQVGVDVNDRSTSSSLITPPFPDYGLKLIARQTMTAWEELRSGVHKLLCVHPARVCKFCKEVQVGPSWHRARACGVLKDESSHCWKRALVEDLVPSNVVWSRRHQDTRVLVDQGRKYYGHAPAVVDLCSKAGALVPSKYFCMMKVHGFTAPRESSL</sequence>
<keyword evidence="3" id="KW-1185">Reference proteome</keyword>
<feature type="domain" description="APO" evidence="1">
    <location>
        <begin position="89"/>
        <end position="174"/>
    </location>
</feature>
<gene>
    <name evidence="2" type="ORF">SASPL_128538</name>
</gene>
<name>A0A8X8ZM64_SALSN</name>
<dbReference type="EMBL" id="PNBA02000010">
    <property type="protein sequence ID" value="KAG6410477.1"/>
    <property type="molecule type" value="Genomic_DNA"/>
</dbReference>